<evidence type="ECO:0000259" key="7">
    <source>
        <dbReference type="Pfam" id="PF03328"/>
    </source>
</evidence>
<dbReference type="InterPro" id="IPR011206">
    <property type="entry name" value="Citrate_lyase_beta/mcl1/mcl2"/>
</dbReference>
<dbReference type="PIRSF" id="PIRSF015582">
    <property type="entry name" value="Cit_lyase_B"/>
    <property type="match status" value="1"/>
</dbReference>
<feature type="binding site" evidence="5">
    <location>
        <position position="64"/>
    </location>
    <ligand>
        <name>substrate</name>
    </ligand>
</feature>
<evidence type="ECO:0000256" key="5">
    <source>
        <dbReference type="PIRSR" id="PIRSR015582-1"/>
    </source>
</evidence>
<feature type="binding site" evidence="5">
    <location>
        <position position="128"/>
    </location>
    <ligand>
        <name>substrate</name>
    </ligand>
</feature>
<evidence type="ECO:0000313" key="8">
    <source>
        <dbReference type="EMBL" id="PXW50566.1"/>
    </source>
</evidence>
<comment type="similarity">
    <text evidence="2">Belongs to the HpcH/HpaI aldolase family.</text>
</comment>
<dbReference type="InterPro" id="IPR040442">
    <property type="entry name" value="Pyrv_kinase-like_dom_sf"/>
</dbReference>
<dbReference type="PANTHER" id="PTHR32308:SF0">
    <property type="entry name" value="HPCH_HPAI ALDOLASE_CITRATE LYASE DOMAIN-CONTAINING PROTEIN"/>
    <property type="match status" value="1"/>
</dbReference>
<gene>
    <name evidence="8" type="ORF">C7450_12511</name>
</gene>
<feature type="domain" description="HpcH/HpaI aldolase/citrate lyase" evidence="7">
    <location>
        <begin position="5"/>
        <end position="228"/>
    </location>
</feature>
<accession>A0A2V3TRX2</accession>
<dbReference type="SUPFAM" id="SSF51621">
    <property type="entry name" value="Phosphoenolpyruvate/pyruvate domain"/>
    <property type="match status" value="1"/>
</dbReference>
<dbReference type="GO" id="GO:0006107">
    <property type="term" value="P:oxaloacetate metabolic process"/>
    <property type="evidence" value="ECO:0007669"/>
    <property type="project" value="TreeGrafter"/>
</dbReference>
<feature type="binding site" evidence="6">
    <location>
        <position position="128"/>
    </location>
    <ligand>
        <name>Mg(2+)</name>
        <dbReference type="ChEBI" id="CHEBI:18420"/>
    </ligand>
</feature>
<evidence type="ECO:0000256" key="3">
    <source>
        <dbReference type="ARBA" id="ARBA00022723"/>
    </source>
</evidence>
<dbReference type="PANTHER" id="PTHR32308">
    <property type="entry name" value="LYASE BETA SUBUNIT, PUTATIVE (AFU_ORTHOLOGUE AFUA_4G13030)-RELATED"/>
    <property type="match status" value="1"/>
</dbReference>
<dbReference type="InterPro" id="IPR005000">
    <property type="entry name" value="Aldolase/citrate-lyase_domain"/>
</dbReference>
<dbReference type="EMBL" id="QJJK01000025">
    <property type="protein sequence ID" value="PXW50566.1"/>
    <property type="molecule type" value="Genomic_DNA"/>
</dbReference>
<comment type="cofactor">
    <cofactor evidence="1">
        <name>Mg(2+)</name>
        <dbReference type="ChEBI" id="CHEBI:18420"/>
    </cofactor>
</comment>
<keyword evidence="9" id="KW-1185">Reference proteome</keyword>
<reference evidence="8 9" key="1">
    <citation type="submission" date="2018-05" db="EMBL/GenBank/DDBJ databases">
        <title>Genomic Encyclopedia of Type Strains, Phase IV (KMG-IV): sequencing the most valuable type-strain genomes for metagenomic binning, comparative biology and taxonomic classification.</title>
        <authorList>
            <person name="Goeker M."/>
        </authorList>
    </citation>
    <scope>NUCLEOTIDE SEQUENCE [LARGE SCALE GENOMIC DNA]</scope>
    <source>
        <strain evidence="8 9">DSM 6462</strain>
    </source>
</reference>
<dbReference type="Proteomes" id="UP000248021">
    <property type="component" value="Unassembled WGS sequence"/>
</dbReference>
<organism evidence="8 9">
    <name type="scientific">Chelatococcus asaccharovorans</name>
    <dbReference type="NCBI Taxonomy" id="28210"/>
    <lineage>
        <taxon>Bacteria</taxon>
        <taxon>Pseudomonadati</taxon>
        <taxon>Pseudomonadota</taxon>
        <taxon>Alphaproteobacteria</taxon>
        <taxon>Hyphomicrobiales</taxon>
        <taxon>Chelatococcaceae</taxon>
        <taxon>Chelatococcus</taxon>
    </lineage>
</organism>
<evidence type="ECO:0000313" key="9">
    <source>
        <dbReference type="Proteomes" id="UP000248021"/>
    </source>
</evidence>
<keyword evidence="8" id="KW-0456">Lyase</keyword>
<sequence>MDGIRSLLFVPGDSERKIAKGLASAADALILDLEDSVTAERRALARGLCREVIAAGSAKMLFVRVNALDTHDALLDLAAVVRARPFGIMLPKCRSAEDLRCLDHMVSALEVRDGIPRGTLNVLPIVTETGASMFGLNTYGEGTPRLTGVLWGGEDLASDIGAHANRDATGRYTPTYELARTFCLLAATSSRTTAVDAVFTDFRDGEGLRAEAERAARDGFTAKAAIHPDQVDVINTAFTPSAEQLAFAQRVVALFEDAEATAVVALDGRMLDRPHLILAKRILSRARLG</sequence>
<evidence type="ECO:0000256" key="1">
    <source>
        <dbReference type="ARBA" id="ARBA00001946"/>
    </source>
</evidence>
<comment type="caution">
    <text evidence="8">The sequence shown here is derived from an EMBL/GenBank/DDBJ whole genome shotgun (WGS) entry which is preliminary data.</text>
</comment>
<dbReference type="InterPro" id="IPR015813">
    <property type="entry name" value="Pyrv/PenolPyrv_kinase-like_dom"/>
</dbReference>
<name>A0A2V3TRX2_9HYPH</name>
<dbReference type="GO" id="GO:0016829">
    <property type="term" value="F:lyase activity"/>
    <property type="evidence" value="ECO:0007669"/>
    <property type="project" value="UniProtKB-KW"/>
</dbReference>
<dbReference type="Pfam" id="PF03328">
    <property type="entry name" value="HpcH_HpaI"/>
    <property type="match status" value="1"/>
</dbReference>
<dbReference type="GO" id="GO:0000287">
    <property type="term" value="F:magnesium ion binding"/>
    <property type="evidence" value="ECO:0007669"/>
    <property type="project" value="TreeGrafter"/>
</dbReference>
<protein>
    <submittedName>
        <fullName evidence="8">Citrate lyase subunit beta/citryl-CoA lyase</fullName>
    </submittedName>
</protein>
<evidence type="ECO:0000256" key="4">
    <source>
        <dbReference type="ARBA" id="ARBA00022842"/>
    </source>
</evidence>
<dbReference type="AlphaFoldDB" id="A0A2V3TRX2"/>
<keyword evidence="3 6" id="KW-0479">Metal-binding</keyword>
<proteinExistence type="inferred from homology"/>
<evidence type="ECO:0000256" key="6">
    <source>
        <dbReference type="PIRSR" id="PIRSR015582-2"/>
    </source>
</evidence>
<dbReference type="RefSeq" id="WP_170147562.1">
    <property type="nucleotide sequence ID" value="NZ_JAHBRY010000002.1"/>
</dbReference>
<keyword evidence="4 6" id="KW-0460">Magnesium</keyword>
<dbReference type="Gene3D" id="3.20.20.60">
    <property type="entry name" value="Phosphoenolpyruvate-binding domains"/>
    <property type="match status" value="1"/>
</dbReference>
<evidence type="ECO:0000256" key="2">
    <source>
        <dbReference type="ARBA" id="ARBA00005568"/>
    </source>
</evidence>
<feature type="binding site" evidence="6">
    <location>
        <position position="155"/>
    </location>
    <ligand>
        <name>Mg(2+)</name>
        <dbReference type="ChEBI" id="CHEBI:18420"/>
    </ligand>
</feature>